<dbReference type="Pfam" id="PF02222">
    <property type="entry name" value="ATP-grasp"/>
    <property type="match status" value="1"/>
</dbReference>
<dbReference type="Gene3D" id="3.40.50.20">
    <property type="match status" value="1"/>
</dbReference>
<keyword evidence="3 5" id="KW-0658">Purine biosynthesis</keyword>
<dbReference type="InterPro" id="IPR040686">
    <property type="entry name" value="PurK_C"/>
</dbReference>
<dbReference type="NCBIfam" id="NF004676">
    <property type="entry name" value="PRK06019.1-2"/>
    <property type="match status" value="1"/>
</dbReference>
<evidence type="ECO:0000256" key="6">
    <source>
        <dbReference type="RuleBase" id="RU361200"/>
    </source>
</evidence>
<keyword evidence="4 5" id="KW-0067">ATP-binding</keyword>
<dbReference type="NCBIfam" id="NF004679">
    <property type="entry name" value="PRK06019.1-5"/>
    <property type="match status" value="1"/>
</dbReference>
<dbReference type="Gene3D" id="3.30.1490.20">
    <property type="entry name" value="ATP-grasp fold, A domain"/>
    <property type="match status" value="1"/>
</dbReference>
<dbReference type="SUPFAM" id="SSF52440">
    <property type="entry name" value="PreATP-grasp domain"/>
    <property type="match status" value="1"/>
</dbReference>
<dbReference type="NCBIfam" id="NF004675">
    <property type="entry name" value="PRK06019.1-1"/>
    <property type="match status" value="1"/>
</dbReference>
<dbReference type="InterPro" id="IPR011761">
    <property type="entry name" value="ATP-grasp"/>
</dbReference>
<dbReference type="PANTHER" id="PTHR11609">
    <property type="entry name" value="PURINE BIOSYNTHESIS PROTEIN 6/7, PUR6/7"/>
    <property type="match status" value="1"/>
</dbReference>
<comment type="function">
    <text evidence="5">Catalyzes the ATP-dependent conversion of 5-aminoimidazole ribonucleotide (AIR) and HCO(3)(-) to N5-carboxyaminoimidazole ribonucleotide (N5-CAIR).</text>
</comment>
<evidence type="ECO:0000256" key="5">
    <source>
        <dbReference type="HAMAP-Rule" id="MF_01928"/>
    </source>
</evidence>
<comment type="caution">
    <text evidence="8">The sequence shown here is derived from an EMBL/GenBank/DDBJ whole genome shotgun (WGS) entry which is preliminary data.</text>
</comment>
<comment type="function">
    <text evidence="6">Catalyzes the ATP-dependent conversion of 5-aminoimidazole ribonucleotide (AIR) and HCO(3)- to N5-carboxyaminoimidazole ribonucleotide (N5-CAIR).</text>
</comment>
<dbReference type="InterPro" id="IPR003135">
    <property type="entry name" value="ATP-grasp_carboxylate-amine"/>
</dbReference>
<comment type="catalytic activity">
    <reaction evidence="5 6">
        <text>5-amino-1-(5-phospho-beta-D-ribosyl)imidazole + hydrogencarbonate + ATP = 5-carboxyamino-1-(5-phospho-D-ribosyl)imidazole + ADP + phosphate + 2 H(+)</text>
        <dbReference type="Rhea" id="RHEA:19317"/>
        <dbReference type="ChEBI" id="CHEBI:15378"/>
        <dbReference type="ChEBI" id="CHEBI:17544"/>
        <dbReference type="ChEBI" id="CHEBI:30616"/>
        <dbReference type="ChEBI" id="CHEBI:43474"/>
        <dbReference type="ChEBI" id="CHEBI:58730"/>
        <dbReference type="ChEBI" id="CHEBI:137981"/>
        <dbReference type="ChEBI" id="CHEBI:456216"/>
        <dbReference type="EC" id="6.3.4.18"/>
    </reaction>
</comment>
<dbReference type="InterPro" id="IPR016185">
    <property type="entry name" value="PreATP-grasp_dom_sf"/>
</dbReference>
<keyword evidence="1 5" id="KW-0436">Ligase</keyword>
<reference evidence="8" key="2">
    <citation type="submission" date="2020-09" db="EMBL/GenBank/DDBJ databases">
        <authorList>
            <person name="Sun Q."/>
            <person name="Zhou Y."/>
        </authorList>
    </citation>
    <scope>NUCLEOTIDE SEQUENCE</scope>
    <source>
        <strain evidence="8">CGMCC 1.15519</strain>
    </source>
</reference>
<dbReference type="Proteomes" id="UP000635071">
    <property type="component" value="Unassembled WGS sequence"/>
</dbReference>
<feature type="domain" description="ATP-grasp" evidence="7">
    <location>
        <begin position="108"/>
        <end position="294"/>
    </location>
</feature>
<accession>A0A916ZIL8</accession>
<dbReference type="InterPro" id="IPR054350">
    <property type="entry name" value="PurT/PurK_preATP-grasp"/>
</dbReference>
<dbReference type="PANTHER" id="PTHR11609:SF5">
    <property type="entry name" value="PHOSPHORIBOSYLAMINOIMIDAZOLE CARBOXYLASE"/>
    <property type="match status" value="1"/>
</dbReference>
<feature type="binding site" evidence="5">
    <location>
        <begin position="149"/>
        <end position="155"/>
    </location>
    <ligand>
        <name>ATP</name>
        <dbReference type="ChEBI" id="CHEBI:30616"/>
    </ligand>
</feature>
<sequence length="352" mass="37291">MIAPGATIGILGGGQLGRMLALAAANMGYRVHIYAPEHELPAGDVSAEVTRAGYDNTAALDAFAAAVDVVTFEFENIDTTAIRHLAGQVPVHPGADSLEIAQDRLAEKRFVEGLGGRPAAYHAVDSRADLDAAIADLGCPAILKTRRMGYDGKGQARIHSPADAAAAWDTIGQRPAILEAFETFSHEFSVILARSEAGEIVSWPVAHNIHDNGILASSHVPAPAAIAGHIAAATALSHTVIEALGHVGVLTLEFFATPTGPIFNEMAPRVHNSGHWSIEGARTSQFENHIRAICGLPLGDTRLTADTVLMKNLLGDHVHDWHALLADPGAHLHLYGKSEIKPGRKMGHVTWL</sequence>
<comment type="caution">
    <text evidence="5">Lacks conserved residue(s) required for the propagation of feature annotation.</text>
</comment>
<dbReference type="FunFam" id="3.30.1490.20:FF:000015">
    <property type="entry name" value="N5-carboxyaminoimidazole ribonucleotide synthase"/>
    <property type="match status" value="1"/>
</dbReference>
<name>A0A916ZIL8_9SPHN</name>
<keyword evidence="2 5" id="KW-0547">Nucleotide-binding</keyword>
<evidence type="ECO:0000256" key="3">
    <source>
        <dbReference type="ARBA" id="ARBA00022755"/>
    </source>
</evidence>
<reference evidence="8" key="1">
    <citation type="journal article" date="2014" name="Int. J. Syst. Evol. Microbiol.">
        <title>Complete genome sequence of Corynebacterium casei LMG S-19264T (=DSM 44701T), isolated from a smear-ripened cheese.</title>
        <authorList>
            <consortium name="US DOE Joint Genome Institute (JGI-PGF)"/>
            <person name="Walter F."/>
            <person name="Albersmeier A."/>
            <person name="Kalinowski J."/>
            <person name="Ruckert C."/>
        </authorList>
    </citation>
    <scope>NUCLEOTIDE SEQUENCE</scope>
    <source>
        <strain evidence="8">CGMCC 1.15519</strain>
    </source>
</reference>
<dbReference type="HAMAP" id="MF_01928">
    <property type="entry name" value="PurK"/>
    <property type="match status" value="1"/>
</dbReference>
<dbReference type="GO" id="GO:0004638">
    <property type="term" value="F:phosphoribosylaminoimidazole carboxylase activity"/>
    <property type="evidence" value="ECO:0007669"/>
    <property type="project" value="InterPro"/>
</dbReference>
<dbReference type="GO" id="GO:0005524">
    <property type="term" value="F:ATP binding"/>
    <property type="evidence" value="ECO:0007669"/>
    <property type="project" value="UniProtKB-UniRule"/>
</dbReference>
<organism evidence="8 9">
    <name type="scientific">Sandarakinorhabdus glacialis</name>
    <dbReference type="NCBI Taxonomy" id="1614636"/>
    <lineage>
        <taxon>Bacteria</taxon>
        <taxon>Pseudomonadati</taxon>
        <taxon>Pseudomonadota</taxon>
        <taxon>Alphaproteobacteria</taxon>
        <taxon>Sphingomonadales</taxon>
        <taxon>Sphingosinicellaceae</taxon>
        <taxon>Sandarakinorhabdus</taxon>
    </lineage>
</organism>
<dbReference type="AlphaFoldDB" id="A0A916ZIL8"/>
<dbReference type="InterPro" id="IPR011054">
    <property type="entry name" value="Rudment_hybrid_motif"/>
</dbReference>
<dbReference type="PROSITE" id="PS50975">
    <property type="entry name" value="ATP_GRASP"/>
    <property type="match status" value="1"/>
</dbReference>
<protein>
    <recommendedName>
        <fullName evidence="5 6">N5-carboxyaminoimidazole ribonucleotide synthase</fullName>
        <shortName evidence="5 6">N5-CAIR synthase</shortName>
        <ecNumber evidence="5 6">6.3.4.18</ecNumber>
    </recommendedName>
    <alternativeName>
        <fullName evidence="5 6">5-(carboxyamino)imidazole ribonucleotide synthetase</fullName>
    </alternativeName>
</protein>
<dbReference type="EC" id="6.3.4.18" evidence="5 6"/>
<proteinExistence type="inferred from homology"/>
<dbReference type="InterPro" id="IPR013815">
    <property type="entry name" value="ATP_grasp_subdomain_1"/>
</dbReference>
<feature type="binding site" evidence="5">
    <location>
        <position position="144"/>
    </location>
    <ligand>
        <name>ATP</name>
        <dbReference type="ChEBI" id="CHEBI:30616"/>
    </ligand>
</feature>
<dbReference type="GO" id="GO:0046872">
    <property type="term" value="F:metal ion binding"/>
    <property type="evidence" value="ECO:0007669"/>
    <property type="project" value="InterPro"/>
</dbReference>
<evidence type="ECO:0000259" key="7">
    <source>
        <dbReference type="PROSITE" id="PS50975"/>
    </source>
</evidence>
<evidence type="ECO:0000313" key="9">
    <source>
        <dbReference type="Proteomes" id="UP000635071"/>
    </source>
</evidence>
<feature type="binding site" evidence="5">
    <location>
        <begin position="264"/>
        <end position="265"/>
    </location>
    <ligand>
        <name>ATP</name>
        <dbReference type="ChEBI" id="CHEBI:30616"/>
    </ligand>
</feature>
<evidence type="ECO:0000313" key="8">
    <source>
        <dbReference type="EMBL" id="GGD98348.1"/>
    </source>
</evidence>
<evidence type="ECO:0000256" key="4">
    <source>
        <dbReference type="ARBA" id="ARBA00022840"/>
    </source>
</evidence>
<feature type="binding site" evidence="5">
    <location>
        <position position="210"/>
    </location>
    <ligand>
        <name>ATP</name>
        <dbReference type="ChEBI" id="CHEBI:30616"/>
    </ligand>
</feature>
<dbReference type="NCBIfam" id="TIGR01161">
    <property type="entry name" value="purK"/>
    <property type="match status" value="1"/>
</dbReference>
<dbReference type="InterPro" id="IPR005875">
    <property type="entry name" value="PurK"/>
</dbReference>
<comment type="pathway">
    <text evidence="5 6">Purine metabolism; IMP biosynthesis via de novo pathway; 5-amino-1-(5-phospho-D-ribosyl)imidazole-4-carboxylate from 5-amino-1-(5-phospho-D-ribosyl)imidazole (N5-CAIR route): step 1/2.</text>
</comment>
<dbReference type="SUPFAM" id="SSF51246">
    <property type="entry name" value="Rudiment single hybrid motif"/>
    <property type="match status" value="1"/>
</dbReference>
<dbReference type="EMBL" id="BMJM01000001">
    <property type="protein sequence ID" value="GGD98348.1"/>
    <property type="molecule type" value="Genomic_DNA"/>
</dbReference>
<evidence type="ECO:0000256" key="2">
    <source>
        <dbReference type="ARBA" id="ARBA00022741"/>
    </source>
</evidence>
<dbReference type="SUPFAM" id="SSF56059">
    <property type="entry name" value="Glutathione synthetase ATP-binding domain-like"/>
    <property type="match status" value="1"/>
</dbReference>
<comment type="similarity">
    <text evidence="5 6">Belongs to the PurK/PurT family.</text>
</comment>
<dbReference type="Gene3D" id="3.30.470.20">
    <property type="entry name" value="ATP-grasp fold, B domain"/>
    <property type="match status" value="1"/>
</dbReference>
<feature type="binding site" evidence="5">
    <location>
        <position position="187"/>
    </location>
    <ligand>
        <name>ATP</name>
        <dbReference type="ChEBI" id="CHEBI:30616"/>
    </ligand>
</feature>
<dbReference type="Pfam" id="PF17769">
    <property type="entry name" value="PurK_C"/>
    <property type="match status" value="1"/>
</dbReference>
<evidence type="ECO:0000256" key="1">
    <source>
        <dbReference type="ARBA" id="ARBA00022598"/>
    </source>
</evidence>
<dbReference type="FunFam" id="3.40.50.20:FF:000016">
    <property type="entry name" value="N5-carboxyaminoimidazole ribonucleotide synthase"/>
    <property type="match status" value="1"/>
</dbReference>
<dbReference type="RefSeq" id="WP_188760900.1">
    <property type="nucleotide sequence ID" value="NZ_BMJM01000001.1"/>
</dbReference>
<dbReference type="GO" id="GO:0005829">
    <property type="term" value="C:cytosol"/>
    <property type="evidence" value="ECO:0007669"/>
    <property type="project" value="TreeGrafter"/>
</dbReference>
<dbReference type="GO" id="GO:0034028">
    <property type="term" value="F:5-(carboxyamino)imidazole ribonucleotide synthase activity"/>
    <property type="evidence" value="ECO:0007669"/>
    <property type="project" value="UniProtKB-UniRule"/>
</dbReference>
<dbReference type="GO" id="GO:0006189">
    <property type="term" value="P:'de novo' IMP biosynthetic process"/>
    <property type="evidence" value="ECO:0007669"/>
    <property type="project" value="UniProtKB-UniRule"/>
</dbReference>
<comment type="subunit">
    <text evidence="5 6">Homodimer.</text>
</comment>
<gene>
    <name evidence="5 6 8" type="primary">purK</name>
    <name evidence="8" type="ORF">GCM10011529_00480</name>
</gene>
<feature type="binding site" evidence="5">
    <location>
        <position position="104"/>
    </location>
    <ligand>
        <name>ATP</name>
        <dbReference type="ChEBI" id="CHEBI:30616"/>
    </ligand>
</feature>
<dbReference type="Pfam" id="PF22660">
    <property type="entry name" value="RS_preATP-grasp-like"/>
    <property type="match status" value="1"/>
</dbReference>
<keyword evidence="9" id="KW-1185">Reference proteome</keyword>